<protein>
    <recommendedName>
        <fullName evidence="11">S-acyltransferase</fullName>
        <ecNumber evidence="11">2.3.1.225</ecNumber>
    </recommendedName>
    <alternativeName>
        <fullName evidence="11">Palmitoyltransferase</fullName>
    </alternativeName>
</protein>
<dbReference type="GO" id="GO:0005783">
    <property type="term" value="C:endoplasmic reticulum"/>
    <property type="evidence" value="ECO:0007669"/>
    <property type="project" value="TreeGrafter"/>
</dbReference>
<gene>
    <name evidence="14" type="ORF">VNO80_16471</name>
</gene>
<dbReference type="GO" id="GO:0019706">
    <property type="term" value="F:protein-cysteine S-palmitoyltransferase activity"/>
    <property type="evidence" value="ECO:0007669"/>
    <property type="project" value="UniProtKB-EC"/>
</dbReference>
<organism evidence="14 15">
    <name type="scientific">Phaseolus coccineus</name>
    <name type="common">Scarlet runner bean</name>
    <name type="synonym">Phaseolus multiflorus</name>
    <dbReference type="NCBI Taxonomy" id="3886"/>
    <lineage>
        <taxon>Eukaryota</taxon>
        <taxon>Viridiplantae</taxon>
        <taxon>Streptophyta</taxon>
        <taxon>Embryophyta</taxon>
        <taxon>Tracheophyta</taxon>
        <taxon>Spermatophyta</taxon>
        <taxon>Magnoliopsida</taxon>
        <taxon>eudicotyledons</taxon>
        <taxon>Gunneridae</taxon>
        <taxon>Pentapetalae</taxon>
        <taxon>rosids</taxon>
        <taxon>fabids</taxon>
        <taxon>Fabales</taxon>
        <taxon>Fabaceae</taxon>
        <taxon>Papilionoideae</taxon>
        <taxon>50 kb inversion clade</taxon>
        <taxon>NPAAA clade</taxon>
        <taxon>indigoferoid/millettioid clade</taxon>
        <taxon>Phaseoleae</taxon>
        <taxon>Phaseolus</taxon>
    </lineage>
</organism>
<dbReference type="InterPro" id="IPR001594">
    <property type="entry name" value="Palmitoyltrfase_DHHC"/>
</dbReference>
<name>A0AAN9MTC5_PHACN</name>
<sequence length="427" mass="48343">MAAKRVYQVWKGSNKFICGGRLVFGPDARSLFVTLLLIIVPVIIFCVCVASHLRHEFSSYNSGYAILAVAILFTIHVLVVLFLTSSGDPGIVPRNSHPPEEELRYDSSVSADVGGAGRQTPSLQFPRTKEVIVNGIGIKVKYCETCMLYRPPRCSHCSICNNCVERFDHHCPWVGQCIGLRNYRYFFMFVSSATILCIYVFSLSALYIKVLMDNYDGTVWKAMKESPASVILMAYCFISLWFVGGLSGFHLYLIGTNQTTYENFRYRADSRINVFNRGCLNNFLEVFCSKVKPSRNNFRAFAREEVPRPLAPIITRPRDPDDGLDGDRRPKVEDDLDIGEDLLKISQRRNIEELDEEIRGRGSNGPPHHTSEPDSILSSDHRAPTIRSDARHSSWERSGNWDIGQEVLANSNVTESRNYVTSKEMRQ</sequence>
<accession>A0AAN9MTC5</accession>
<feature type="region of interest" description="Disordered" evidence="12">
    <location>
        <begin position="356"/>
        <end position="403"/>
    </location>
</feature>
<evidence type="ECO:0000256" key="7">
    <source>
        <dbReference type="ARBA" id="ARBA00023139"/>
    </source>
</evidence>
<dbReference type="InterPro" id="IPR039859">
    <property type="entry name" value="PFA4/ZDH16/20/ERF2-like"/>
</dbReference>
<dbReference type="AlphaFoldDB" id="A0AAN9MTC5"/>
<keyword evidence="7" id="KW-0564">Palmitate</keyword>
<keyword evidence="6 11" id="KW-0472">Membrane</keyword>
<evidence type="ECO:0000313" key="15">
    <source>
        <dbReference type="Proteomes" id="UP001374584"/>
    </source>
</evidence>
<evidence type="ECO:0000256" key="10">
    <source>
        <dbReference type="ARBA" id="ARBA00048048"/>
    </source>
</evidence>
<dbReference type="GO" id="GO:0005794">
    <property type="term" value="C:Golgi apparatus"/>
    <property type="evidence" value="ECO:0007669"/>
    <property type="project" value="TreeGrafter"/>
</dbReference>
<dbReference type="EMBL" id="JAYMYR010000006">
    <property type="protein sequence ID" value="KAK7357188.1"/>
    <property type="molecule type" value="Genomic_DNA"/>
</dbReference>
<comment type="similarity">
    <text evidence="2 11">Belongs to the DHHC palmitoyltransferase family.</text>
</comment>
<evidence type="ECO:0000256" key="6">
    <source>
        <dbReference type="ARBA" id="ARBA00023136"/>
    </source>
</evidence>
<feature type="transmembrane region" description="Helical" evidence="11">
    <location>
        <begin position="228"/>
        <end position="255"/>
    </location>
</feature>
<dbReference type="PROSITE" id="PS50216">
    <property type="entry name" value="DHHC"/>
    <property type="match status" value="1"/>
</dbReference>
<feature type="compositionally biased region" description="Basic and acidic residues" evidence="12">
    <location>
        <begin position="316"/>
        <end position="333"/>
    </location>
</feature>
<dbReference type="GO" id="GO:0006612">
    <property type="term" value="P:protein targeting to membrane"/>
    <property type="evidence" value="ECO:0007669"/>
    <property type="project" value="TreeGrafter"/>
</dbReference>
<evidence type="ECO:0000256" key="12">
    <source>
        <dbReference type="SAM" id="MobiDB-lite"/>
    </source>
</evidence>
<reference evidence="14 15" key="1">
    <citation type="submission" date="2024-01" db="EMBL/GenBank/DDBJ databases">
        <title>The genomes of 5 underutilized Papilionoideae crops provide insights into root nodulation and disease resistanc.</title>
        <authorList>
            <person name="Jiang F."/>
        </authorList>
    </citation>
    <scope>NUCLEOTIDE SEQUENCE [LARGE SCALE GENOMIC DNA]</scope>
    <source>
        <strain evidence="14">JINMINGXINNONG_FW02</strain>
        <tissue evidence="14">Leaves</tissue>
    </source>
</reference>
<evidence type="ECO:0000256" key="11">
    <source>
        <dbReference type="RuleBase" id="RU079119"/>
    </source>
</evidence>
<proteinExistence type="inferred from homology"/>
<evidence type="ECO:0000256" key="2">
    <source>
        <dbReference type="ARBA" id="ARBA00008574"/>
    </source>
</evidence>
<keyword evidence="5 11" id="KW-1133">Transmembrane helix</keyword>
<dbReference type="PANTHER" id="PTHR22883">
    <property type="entry name" value="ZINC FINGER DHHC DOMAIN CONTAINING PROTEIN"/>
    <property type="match status" value="1"/>
</dbReference>
<dbReference type="Proteomes" id="UP001374584">
    <property type="component" value="Unassembled WGS sequence"/>
</dbReference>
<keyword evidence="9 11" id="KW-0012">Acyltransferase</keyword>
<dbReference type="EC" id="2.3.1.225" evidence="11"/>
<comment type="caution">
    <text evidence="14">The sequence shown here is derived from an EMBL/GenBank/DDBJ whole genome shotgun (WGS) entry which is preliminary data.</text>
</comment>
<dbReference type="PANTHER" id="PTHR22883:SF43">
    <property type="entry name" value="PALMITOYLTRANSFERASE APP"/>
    <property type="match status" value="1"/>
</dbReference>
<evidence type="ECO:0000256" key="3">
    <source>
        <dbReference type="ARBA" id="ARBA00022679"/>
    </source>
</evidence>
<feature type="region of interest" description="Disordered" evidence="12">
    <location>
        <begin position="311"/>
        <end position="333"/>
    </location>
</feature>
<evidence type="ECO:0000313" key="14">
    <source>
        <dbReference type="EMBL" id="KAK7357188.1"/>
    </source>
</evidence>
<evidence type="ECO:0000256" key="5">
    <source>
        <dbReference type="ARBA" id="ARBA00022989"/>
    </source>
</evidence>
<keyword evidence="3 11" id="KW-0808">Transferase</keyword>
<evidence type="ECO:0000256" key="4">
    <source>
        <dbReference type="ARBA" id="ARBA00022692"/>
    </source>
</evidence>
<evidence type="ECO:0000256" key="1">
    <source>
        <dbReference type="ARBA" id="ARBA00004127"/>
    </source>
</evidence>
<evidence type="ECO:0000256" key="8">
    <source>
        <dbReference type="ARBA" id="ARBA00023288"/>
    </source>
</evidence>
<dbReference type="Pfam" id="PF01529">
    <property type="entry name" value="DHHC"/>
    <property type="match status" value="1"/>
</dbReference>
<feature type="compositionally biased region" description="Basic and acidic residues" evidence="12">
    <location>
        <begin position="379"/>
        <end position="395"/>
    </location>
</feature>
<keyword evidence="4 11" id="KW-0812">Transmembrane</keyword>
<comment type="catalytic activity">
    <reaction evidence="10 11">
        <text>L-cysteinyl-[protein] + hexadecanoyl-CoA = S-hexadecanoyl-L-cysteinyl-[protein] + CoA</text>
        <dbReference type="Rhea" id="RHEA:36683"/>
        <dbReference type="Rhea" id="RHEA-COMP:10131"/>
        <dbReference type="Rhea" id="RHEA-COMP:11032"/>
        <dbReference type="ChEBI" id="CHEBI:29950"/>
        <dbReference type="ChEBI" id="CHEBI:57287"/>
        <dbReference type="ChEBI" id="CHEBI:57379"/>
        <dbReference type="ChEBI" id="CHEBI:74151"/>
        <dbReference type="EC" id="2.3.1.225"/>
    </reaction>
</comment>
<feature type="domain" description="Palmitoyltransferase DHHC" evidence="13">
    <location>
        <begin position="141"/>
        <end position="265"/>
    </location>
</feature>
<evidence type="ECO:0000259" key="13">
    <source>
        <dbReference type="Pfam" id="PF01529"/>
    </source>
</evidence>
<feature type="transmembrane region" description="Helical" evidence="11">
    <location>
        <begin position="185"/>
        <end position="208"/>
    </location>
</feature>
<keyword evidence="8" id="KW-0449">Lipoprotein</keyword>
<comment type="domain">
    <text evidence="11">The DHHC domain is required for palmitoyltransferase activity.</text>
</comment>
<feature type="transmembrane region" description="Helical" evidence="11">
    <location>
        <begin position="64"/>
        <end position="84"/>
    </location>
</feature>
<evidence type="ECO:0000256" key="9">
    <source>
        <dbReference type="ARBA" id="ARBA00023315"/>
    </source>
</evidence>
<comment type="subcellular location">
    <subcellularLocation>
        <location evidence="1">Endomembrane system</location>
        <topology evidence="1">Multi-pass membrane protein</topology>
    </subcellularLocation>
</comment>
<keyword evidence="15" id="KW-1185">Reference proteome</keyword>
<feature type="transmembrane region" description="Helical" evidence="11">
    <location>
        <begin position="31"/>
        <end position="52"/>
    </location>
</feature>